<dbReference type="AlphaFoldDB" id="A0A0L7LTP7"/>
<feature type="non-terminal residue" evidence="1">
    <location>
        <position position="1"/>
    </location>
</feature>
<name>A0A0L7LTP7_OPEBR</name>
<reference evidence="1 2" key="1">
    <citation type="journal article" date="2015" name="Genome Biol. Evol.">
        <title>The genome of winter moth (Operophtera brumata) provides a genomic perspective on sexual dimorphism and phenology.</title>
        <authorList>
            <person name="Derks M.F."/>
            <person name="Smit S."/>
            <person name="Salis L."/>
            <person name="Schijlen E."/>
            <person name="Bossers A."/>
            <person name="Mateman C."/>
            <person name="Pijl A.S."/>
            <person name="de Ridder D."/>
            <person name="Groenen M.A."/>
            <person name="Visser M.E."/>
            <person name="Megens H.J."/>
        </authorList>
    </citation>
    <scope>NUCLEOTIDE SEQUENCE [LARGE SCALE GENOMIC DNA]</scope>
    <source>
        <strain evidence="1">WM2013NL</strain>
        <tissue evidence="1">Head and thorax</tissue>
    </source>
</reference>
<comment type="caution">
    <text evidence="1">The sequence shown here is derived from an EMBL/GenBank/DDBJ whole genome shotgun (WGS) entry which is preliminary data.</text>
</comment>
<gene>
    <name evidence="1" type="ORF">OBRU01_01513</name>
</gene>
<sequence length="288" mass="33773">ILWNYYVTDVDIVAKRNTILLYNLLSVQEPLELPKPAMIVSWYEAFNLRNLYPDKMRNMNECPLYISTNQIKYPLTEKKIPLDLIKKSIVKLLRDIMNFTPIVSVKEYISIDSCATARARTPPITPGRGWWKLLSPLNGYFWLILLPNHYFFVKSLPFAMKIQPIKRLSSKYLRNATKLRGTEFITWGMMVGQPVRLAPKRFRDFYIIGLWLWFTFDVRSAYQSGLIGALKTEPIEDNYANLREAIRAGYKIGGRSGIYSHYEYDPVIKENFEVIPEVDFYNLFRDVL</sequence>
<dbReference type="EMBL" id="JTDY01000145">
    <property type="protein sequence ID" value="KOB78611.1"/>
    <property type="molecule type" value="Genomic_DNA"/>
</dbReference>
<proteinExistence type="predicted"/>
<dbReference type="Proteomes" id="UP000037510">
    <property type="component" value="Unassembled WGS sequence"/>
</dbReference>
<evidence type="ECO:0000313" key="2">
    <source>
        <dbReference type="Proteomes" id="UP000037510"/>
    </source>
</evidence>
<keyword evidence="2" id="KW-1185">Reference proteome</keyword>
<protein>
    <submittedName>
        <fullName evidence="1">Putative ionotropic receptor IR7d</fullName>
    </submittedName>
</protein>
<organism evidence="1 2">
    <name type="scientific">Operophtera brumata</name>
    <name type="common">Winter moth</name>
    <name type="synonym">Phalaena brumata</name>
    <dbReference type="NCBI Taxonomy" id="104452"/>
    <lineage>
        <taxon>Eukaryota</taxon>
        <taxon>Metazoa</taxon>
        <taxon>Ecdysozoa</taxon>
        <taxon>Arthropoda</taxon>
        <taxon>Hexapoda</taxon>
        <taxon>Insecta</taxon>
        <taxon>Pterygota</taxon>
        <taxon>Neoptera</taxon>
        <taxon>Endopterygota</taxon>
        <taxon>Lepidoptera</taxon>
        <taxon>Glossata</taxon>
        <taxon>Ditrysia</taxon>
        <taxon>Geometroidea</taxon>
        <taxon>Geometridae</taxon>
        <taxon>Larentiinae</taxon>
        <taxon>Operophtera</taxon>
    </lineage>
</organism>
<evidence type="ECO:0000313" key="1">
    <source>
        <dbReference type="EMBL" id="KOB78611.1"/>
    </source>
</evidence>
<accession>A0A0L7LTP7</accession>
<feature type="non-terminal residue" evidence="1">
    <location>
        <position position="288"/>
    </location>
</feature>
<keyword evidence="1" id="KW-0675">Receptor</keyword>